<dbReference type="PROSITE" id="PS51257">
    <property type="entry name" value="PROKAR_LIPOPROTEIN"/>
    <property type="match status" value="1"/>
</dbReference>
<keyword evidence="3" id="KW-1185">Reference proteome</keyword>
<proteinExistence type="predicted"/>
<keyword evidence="1" id="KW-1133">Transmembrane helix</keyword>
<organism evidence="2 3">
    <name type="scientific">Fulvivirga imtechensis AK7</name>
    <dbReference type="NCBI Taxonomy" id="1237149"/>
    <lineage>
        <taxon>Bacteria</taxon>
        <taxon>Pseudomonadati</taxon>
        <taxon>Bacteroidota</taxon>
        <taxon>Cytophagia</taxon>
        <taxon>Cytophagales</taxon>
        <taxon>Fulvivirgaceae</taxon>
        <taxon>Fulvivirga</taxon>
    </lineage>
</organism>
<sequence length="56" mass="6543">MKKLKLTHLYLFFLIMCTTTGCELVGDIFEFGVWVGVILVVLVLLFIMWLVGKFFR</sequence>
<keyword evidence="1" id="KW-0812">Transmembrane</keyword>
<dbReference type="AlphaFoldDB" id="L8JNV8"/>
<reference evidence="2 3" key="1">
    <citation type="submission" date="2012-12" db="EMBL/GenBank/DDBJ databases">
        <title>Genome assembly of Fulvivirga imtechensis AK7.</title>
        <authorList>
            <person name="Nupur N."/>
            <person name="Khatri I."/>
            <person name="Kumar R."/>
            <person name="Subramanian S."/>
            <person name="Pinnaka A."/>
        </authorList>
    </citation>
    <scope>NUCLEOTIDE SEQUENCE [LARGE SCALE GENOMIC DNA]</scope>
    <source>
        <strain evidence="2 3">AK7</strain>
    </source>
</reference>
<accession>L8JNV8</accession>
<evidence type="ECO:0000256" key="1">
    <source>
        <dbReference type="SAM" id="Phobius"/>
    </source>
</evidence>
<name>L8JNV8_9BACT</name>
<protein>
    <recommendedName>
        <fullName evidence="4">Phosphatidate cytidylyltransferase</fullName>
    </recommendedName>
</protein>
<dbReference type="EMBL" id="AMZN01000051">
    <property type="protein sequence ID" value="ELR70646.1"/>
    <property type="molecule type" value="Genomic_DNA"/>
</dbReference>
<keyword evidence="1" id="KW-0472">Membrane</keyword>
<feature type="transmembrane region" description="Helical" evidence="1">
    <location>
        <begin position="31"/>
        <end position="51"/>
    </location>
</feature>
<dbReference type="Proteomes" id="UP000011135">
    <property type="component" value="Unassembled WGS sequence"/>
</dbReference>
<dbReference type="RefSeq" id="WP_009581010.1">
    <property type="nucleotide sequence ID" value="NZ_AMZN01000051.1"/>
</dbReference>
<evidence type="ECO:0000313" key="2">
    <source>
        <dbReference type="EMBL" id="ELR70646.1"/>
    </source>
</evidence>
<comment type="caution">
    <text evidence="2">The sequence shown here is derived from an EMBL/GenBank/DDBJ whole genome shotgun (WGS) entry which is preliminary data.</text>
</comment>
<evidence type="ECO:0000313" key="3">
    <source>
        <dbReference type="Proteomes" id="UP000011135"/>
    </source>
</evidence>
<evidence type="ECO:0008006" key="4">
    <source>
        <dbReference type="Google" id="ProtNLM"/>
    </source>
</evidence>
<gene>
    <name evidence="2" type="ORF">C900_03627</name>
</gene>